<gene>
    <name evidence="2" type="ORF">PR048_023023</name>
</gene>
<name>A0ABQ9GSZ4_9NEOP</name>
<accession>A0ABQ9GSZ4</accession>
<feature type="region of interest" description="Disordered" evidence="1">
    <location>
        <begin position="113"/>
        <end position="151"/>
    </location>
</feature>
<proteinExistence type="predicted"/>
<evidence type="ECO:0000313" key="3">
    <source>
        <dbReference type="Proteomes" id="UP001159363"/>
    </source>
</evidence>
<sequence>MKQRGEDEDRRGICVNDTRVFTPEADAFCCNLWCGTLAGSARTLCANGDIVGSPQETVPDCVKFFFPPDARTRKDEQCISPACEDRPYSCLSHGRACTPQACLFRGQMETQSHYVSPRAGAEAAKESSRRRELQRDSDRERERERERERSKPTFSPVLYRRVLTVGREMKPLSRRCENLSRHRTRRGLRWCTGYNTRLPPRRTGFESRLFSHLEIVPEDAAGRRVFSGMYRFPSPYILALLHTHFISPSSALKTSLIERRRLAERGSGTSIASDWLLREAKCPMLAREYCMLKAVHDKWSLEFCFLMVPYNAKDPNEVKDLNDIDVRDIICWKTFPVNEGSLRNFRMHESCLTIRWSAGFLGDISFYPPLHSGAAPYSPRFTIIGSQDFDRLVADTGDHTKRHPIMSHTCSMGDSDLTNSFGSVLGNKRRVCTAIVLLEEDISLEL</sequence>
<dbReference type="Proteomes" id="UP001159363">
    <property type="component" value="Chromosome 8"/>
</dbReference>
<dbReference type="EMBL" id="JARBHB010000009">
    <property type="protein sequence ID" value="KAJ8875130.1"/>
    <property type="molecule type" value="Genomic_DNA"/>
</dbReference>
<organism evidence="2 3">
    <name type="scientific">Dryococelus australis</name>
    <dbReference type="NCBI Taxonomy" id="614101"/>
    <lineage>
        <taxon>Eukaryota</taxon>
        <taxon>Metazoa</taxon>
        <taxon>Ecdysozoa</taxon>
        <taxon>Arthropoda</taxon>
        <taxon>Hexapoda</taxon>
        <taxon>Insecta</taxon>
        <taxon>Pterygota</taxon>
        <taxon>Neoptera</taxon>
        <taxon>Polyneoptera</taxon>
        <taxon>Phasmatodea</taxon>
        <taxon>Verophasmatodea</taxon>
        <taxon>Anareolatae</taxon>
        <taxon>Phasmatidae</taxon>
        <taxon>Eurycanthinae</taxon>
        <taxon>Dryococelus</taxon>
    </lineage>
</organism>
<reference evidence="2 3" key="1">
    <citation type="submission" date="2023-02" db="EMBL/GenBank/DDBJ databases">
        <title>LHISI_Scaffold_Assembly.</title>
        <authorList>
            <person name="Stuart O.P."/>
            <person name="Cleave R."/>
            <person name="Magrath M.J.L."/>
            <person name="Mikheyev A.S."/>
        </authorList>
    </citation>
    <scope>NUCLEOTIDE SEQUENCE [LARGE SCALE GENOMIC DNA]</scope>
    <source>
        <strain evidence="2">Daus_M_001</strain>
        <tissue evidence="2">Leg muscle</tissue>
    </source>
</reference>
<evidence type="ECO:0000313" key="2">
    <source>
        <dbReference type="EMBL" id="KAJ8875130.1"/>
    </source>
</evidence>
<evidence type="ECO:0000256" key="1">
    <source>
        <dbReference type="SAM" id="MobiDB-lite"/>
    </source>
</evidence>
<keyword evidence="3" id="KW-1185">Reference proteome</keyword>
<comment type="caution">
    <text evidence="2">The sequence shown here is derived from an EMBL/GenBank/DDBJ whole genome shotgun (WGS) entry which is preliminary data.</text>
</comment>
<feature type="compositionally biased region" description="Basic and acidic residues" evidence="1">
    <location>
        <begin position="123"/>
        <end position="151"/>
    </location>
</feature>
<protein>
    <submittedName>
        <fullName evidence="2">Uncharacterized protein</fullName>
    </submittedName>
</protein>